<dbReference type="InterPro" id="IPR002035">
    <property type="entry name" value="VWF_A"/>
</dbReference>
<dbReference type="GeneID" id="100376576"/>
<protein>
    <submittedName>
        <fullName evidence="3">Calcium-activated chloride channel regulator 4-like</fullName>
    </submittedName>
</protein>
<dbReference type="Gene3D" id="2.60.40.10">
    <property type="entry name" value="Immunoglobulins"/>
    <property type="match status" value="1"/>
</dbReference>
<evidence type="ECO:0000259" key="1">
    <source>
        <dbReference type="PROSITE" id="PS50234"/>
    </source>
</evidence>
<evidence type="ECO:0000313" key="2">
    <source>
        <dbReference type="Proteomes" id="UP000694865"/>
    </source>
</evidence>
<dbReference type="Proteomes" id="UP000694865">
    <property type="component" value="Unplaced"/>
</dbReference>
<feature type="domain" description="VWFA" evidence="1">
    <location>
        <begin position="300"/>
        <end position="474"/>
    </location>
</feature>
<dbReference type="RefSeq" id="XP_006817998.1">
    <property type="nucleotide sequence ID" value="XM_006817935.1"/>
</dbReference>
<gene>
    <name evidence="3" type="primary">LOC100376576</name>
</gene>
<dbReference type="InterPro" id="IPR051266">
    <property type="entry name" value="CLCR"/>
</dbReference>
<evidence type="ECO:0000313" key="3">
    <source>
        <dbReference type="RefSeq" id="XP_006817998.1"/>
    </source>
</evidence>
<organism evidence="2 3">
    <name type="scientific">Saccoglossus kowalevskii</name>
    <name type="common">Acorn worm</name>
    <dbReference type="NCBI Taxonomy" id="10224"/>
    <lineage>
        <taxon>Eukaryota</taxon>
        <taxon>Metazoa</taxon>
        <taxon>Hemichordata</taxon>
        <taxon>Enteropneusta</taxon>
        <taxon>Harrimaniidae</taxon>
        <taxon>Saccoglossus</taxon>
    </lineage>
</organism>
<dbReference type="Gene3D" id="3.40.50.410">
    <property type="entry name" value="von Willebrand factor, type A domain"/>
    <property type="match status" value="1"/>
</dbReference>
<name>A0ABM0MDA7_SACKO</name>
<dbReference type="SUPFAM" id="SSF53300">
    <property type="entry name" value="vWA-like"/>
    <property type="match status" value="1"/>
</dbReference>
<proteinExistence type="predicted"/>
<dbReference type="InterPro" id="IPR013783">
    <property type="entry name" value="Ig-like_fold"/>
</dbReference>
<accession>A0ABM0MDA7</accession>
<keyword evidence="2" id="KW-1185">Reference proteome</keyword>
<dbReference type="Pfam" id="PF00092">
    <property type="entry name" value="VWA"/>
    <property type="match status" value="1"/>
</dbReference>
<reference evidence="3" key="1">
    <citation type="submission" date="2025-08" db="UniProtKB">
        <authorList>
            <consortium name="RefSeq"/>
        </authorList>
    </citation>
    <scope>IDENTIFICATION</scope>
    <source>
        <tissue evidence="3">Testes</tissue>
    </source>
</reference>
<sequence length="895" mass="98274">MVESVSHSKVYLSNNEYHDIVIAIDENVPEDSSIIDNIMTIFTDASEFLYEVTRHRAFFKDISILVPKSWDDNLEYGSADFQTYDKSDVRVVIRENDTNHGPYVHKTTPCGELGDYMQLTTVYINDSDIASQHGPYEKAIVHEWGHLRWGVYDEYPGGNTGAPLFYAGPNGQIEATRCSTAVTGIMFHKDTFLECDVVGNLPEPDCRFYDKRYDRSYTGSLMYRQYLPNIVHFCDNETMADSSGSIHNEQAPTKHNRLCDEKNIWQVMREHVDFADDANPPRDNLSTVPSFRVVKQRAKRNVLLLDISGSMSSNNRIEKLGQVASIYILLTADDDDELGMVVFNDQPSTRSQMVTISESTRLDLLELIPTRDDIGDATGIGSGLSEAIDVLENGGNDAAGGCIILVSDGEENRSPYIDDVQSTIVDKGVCVHTIALGVDASHNMEQLPLATDGKSFYYSENPYSNALNEAFITIAKQDTNALDQSVQIYSNTILVDDRTTSTIDITVDSSIGRETQFIFSYLDSQAVQITLNSPSGTVIDQSSSFYVLDTTFQVVRISIPGTAETGSWSVSIYNPSSTAQYVSVTVQSKSRDSGQYPISVTSEWSVYVIRPPEKLVLYVTIAKGTIPVLNAAVIATIERPNSDPIELTMADNGAGADITKDDGTYTSYFTAFNGDDSAPTTHLCACAKTMTMIDNDGHIDDDGHVNAANNGRDTVISPSRRVGFGSVIDPDYEGDVLVIEDEETGSFQRAANGGSFTCSGTSCSGSSDLYPPSKIIDLQVKTIAYRFREVTIEFTAPGDDLDYGNVTSYEIWMHTDFSTMQASQNQLNYGKLSTPKSAGQTETFVIVVPSAGGTYVFCVVAVDDVDNKSPRSNIVTVSMNDFNGGYALLIALLIL</sequence>
<dbReference type="PROSITE" id="PS50234">
    <property type="entry name" value="VWFA"/>
    <property type="match status" value="1"/>
</dbReference>
<dbReference type="Pfam" id="PF08434">
    <property type="entry name" value="CLCA"/>
    <property type="match status" value="1"/>
</dbReference>
<dbReference type="CDD" id="cd00198">
    <property type="entry name" value="vWFA"/>
    <property type="match status" value="1"/>
</dbReference>
<dbReference type="InterPro" id="IPR036465">
    <property type="entry name" value="vWFA_dom_sf"/>
</dbReference>
<dbReference type="SMART" id="SM00327">
    <property type="entry name" value="VWA"/>
    <property type="match status" value="1"/>
</dbReference>
<dbReference type="PANTHER" id="PTHR10579:SF177">
    <property type="entry name" value="CALCIUM-ACTIVATED CHLORIDE CHANNEL REGULATOR 4-LIKE PROTEIN"/>
    <property type="match status" value="1"/>
</dbReference>
<dbReference type="PANTHER" id="PTHR10579">
    <property type="entry name" value="CALCIUM-ACTIVATED CHLORIDE CHANNEL REGULATOR"/>
    <property type="match status" value="1"/>
</dbReference>
<feature type="non-terminal residue" evidence="3">
    <location>
        <position position="895"/>
    </location>
</feature>
<dbReference type="InterPro" id="IPR013642">
    <property type="entry name" value="CLCA_N"/>
</dbReference>